<gene>
    <name evidence="3" type="ORF">A3783_04995</name>
</gene>
<dbReference type="RefSeq" id="WP_051523923.1">
    <property type="nucleotide sequence ID" value="NZ_LVVL01000001.1"/>
</dbReference>
<evidence type="ECO:0000259" key="2">
    <source>
        <dbReference type="Pfam" id="PF12688"/>
    </source>
</evidence>
<evidence type="ECO:0000313" key="4">
    <source>
        <dbReference type="Proteomes" id="UP000078447"/>
    </source>
</evidence>
<proteinExistence type="predicted"/>
<dbReference type="PROSITE" id="PS50005">
    <property type="entry name" value="TPR"/>
    <property type="match status" value="1"/>
</dbReference>
<keyword evidence="4" id="KW-1185">Reference proteome</keyword>
<organism evidence="3 4">
    <name type="scientific">Exiguobacterium undae</name>
    <dbReference type="NCBI Taxonomy" id="169177"/>
    <lineage>
        <taxon>Bacteria</taxon>
        <taxon>Bacillati</taxon>
        <taxon>Bacillota</taxon>
        <taxon>Bacilli</taxon>
        <taxon>Bacillales</taxon>
        <taxon>Bacillales Family XII. Incertae Sedis</taxon>
        <taxon>Exiguobacterium</taxon>
    </lineage>
</organism>
<dbReference type="InterPro" id="IPR011990">
    <property type="entry name" value="TPR-like_helical_dom_sf"/>
</dbReference>
<keyword evidence="1" id="KW-0802">TPR repeat</keyword>
<protein>
    <recommendedName>
        <fullName evidence="2">Tetratrico peptide repeat group 5 domain-containing protein</fullName>
    </recommendedName>
</protein>
<dbReference type="InterPro" id="IPR041656">
    <property type="entry name" value="TPR_5"/>
</dbReference>
<dbReference type="InterPro" id="IPR019734">
    <property type="entry name" value="TPR_rpt"/>
</dbReference>
<evidence type="ECO:0000313" key="3">
    <source>
        <dbReference type="EMBL" id="OAN15299.1"/>
    </source>
</evidence>
<name>A0ABX2VBY3_9BACL</name>
<feature type="domain" description="Tetratrico peptide repeat group 5" evidence="2">
    <location>
        <begin position="55"/>
        <end position="120"/>
    </location>
</feature>
<dbReference type="Proteomes" id="UP000078447">
    <property type="component" value="Unassembled WGS sequence"/>
</dbReference>
<dbReference type="Gene3D" id="1.25.40.10">
    <property type="entry name" value="Tetratricopeptide repeat domain"/>
    <property type="match status" value="1"/>
</dbReference>
<reference evidence="3 4" key="1">
    <citation type="submission" date="2016-03" db="EMBL/GenBank/DDBJ databases">
        <authorList>
            <person name="Cho S.-Y."/>
            <person name="Lim S."/>
            <person name="Kim H."/>
            <person name="Soh E.H."/>
            <person name="Moon J.S."/>
        </authorList>
    </citation>
    <scope>NUCLEOTIDE SEQUENCE [LARGE SCALE GENOMIC DNA]</scope>
    <source>
        <strain evidence="3 4">KCTC 3810</strain>
    </source>
</reference>
<comment type="caution">
    <text evidence="3">The sequence shown here is derived from an EMBL/GenBank/DDBJ whole genome shotgun (WGS) entry which is preliminary data.</text>
</comment>
<dbReference type="SUPFAM" id="SSF48452">
    <property type="entry name" value="TPR-like"/>
    <property type="match status" value="1"/>
</dbReference>
<accession>A0ABX2VBY3</accession>
<dbReference type="Pfam" id="PF12688">
    <property type="entry name" value="TPR_5"/>
    <property type="match status" value="1"/>
</dbReference>
<evidence type="ECO:0000256" key="1">
    <source>
        <dbReference type="PROSITE-ProRule" id="PRU00339"/>
    </source>
</evidence>
<sequence>MEQQIFVRLKTEAPPTGTAPFDWTEVSRLRQEKQYTVTKDVVATYIRQAPDDPFVNYQMAWCHDSLGEESAAVPYYVQAITPGLIPPYLQQQAYFGLGSTYRALGRYAEAEETLTAGLVRFPNHPVLQTFYQN</sequence>
<dbReference type="EMBL" id="LVVL01000001">
    <property type="protein sequence ID" value="OAN15299.1"/>
    <property type="molecule type" value="Genomic_DNA"/>
</dbReference>
<feature type="repeat" description="TPR" evidence="1">
    <location>
        <begin position="91"/>
        <end position="124"/>
    </location>
</feature>